<dbReference type="InterPro" id="IPR036390">
    <property type="entry name" value="WH_DNA-bd_sf"/>
</dbReference>
<dbReference type="InterPro" id="IPR035994">
    <property type="entry name" value="Nucleoside_phosphorylase_sf"/>
</dbReference>
<sequence>MVDTLTESIIMTPKAKTANSTTIVIERKAIANGKPNGNNVHVAGGDHKGIVINKVATVNDTEEAGVPEISLQFLVFLINGQTGLHTQESRKLFFWFKPNVPIHERPTVAQEFFKELVSPLKFPRDYVGFIKVIMKLMQNVYPTIRKIEVELRQLGMPRELPVRPLSTDDSILSKEVPLTEKKILELIEAAYPHPVTIEDLAKDHGWDEALVQKHVESLKEKGLVKAMDHGAFTRIIQHEKDIQIVKQMPTIIRSKQPTIAIITAQYCEKLAVDSMLENKETFVRYTTVGTNQTNNGTFPTPTSTVVKGTRFGESNVYTLGNIGHHRVVCTKLPTLGYTREAITSAGNTTTRLLGTFQMVDNVFVVGVGGGVPHYTDYSRHVRLGDVVVSAPDSPSGFAYTYCEKANIEKDGSYNFEIKKYNPINDIIQEVARKMKEQDEKSGGSSWLHFMEEGLSHLGVQSEHDFIRPSGDTDKLYMPIGEKDLIEVAHPQPLDATDSWDEEKPRLHVGPIGSGRDVSRDTKLREEFCRKAGLLALDFESDCVVESIVGNRTLSWALVRGAADYKDGIRRSPWQPYASLAAAAVVRSIIANMPTAQEDD</sequence>
<dbReference type="SUPFAM" id="SSF46785">
    <property type="entry name" value="Winged helix' DNA-binding domain"/>
    <property type="match status" value="1"/>
</dbReference>
<evidence type="ECO:0000313" key="4">
    <source>
        <dbReference type="Proteomes" id="UP001152798"/>
    </source>
</evidence>
<dbReference type="SUPFAM" id="SSF53167">
    <property type="entry name" value="Purine and uridine phosphorylases"/>
    <property type="match status" value="1"/>
</dbReference>
<dbReference type="AlphaFoldDB" id="A0A9P0HJ01"/>
<protein>
    <recommendedName>
        <fullName evidence="2">Winged helix-turn-helix domain-containing protein</fullName>
    </recommendedName>
</protein>
<dbReference type="Pfam" id="PF22979">
    <property type="entry name" value="HTH_69"/>
    <property type="match status" value="1"/>
</dbReference>
<dbReference type="OrthoDB" id="1577640at2759"/>
<keyword evidence="4" id="KW-1185">Reference proteome</keyword>
<reference evidence="3" key="1">
    <citation type="submission" date="2022-01" db="EMBL/GenBank/DDBJ databases">
        <authorList>
            <person name="King R."/>
        </authorList>
    </citation>
    <scope>NUCLEOTIDE SEQUENCE</scope>
</reference>
<dbReference type="PANTHER" id="PTHR47705:SF1">
    <property type="entry name" value="PNP_UDP_1 DOMAIN-CONTAINING PROTEIN"/>
    <property type="match status" value="1"/>
</dbReference>
<proteinExistence type="predicted"/>
<accession>A0A9P0HJ01</accession>
<dbReference type="Gene3D" id="3.40.50.1580">
    <property type="entry name" value="Nucleoside phosphorylase domain"/>
    <property type="match status" value="1"/>
</dbReference>
<evidence type="ECO:0000259" key="2">
    <source>
        <dbReference type="Pfam" id="PF22979"/>
    </source>
</evidence>
<dbReference type="GO" id="GO:0009116">
    <property type="term" value="P:nucleoside metabolic process"/>
    <property type="evidence" value="ECO:0007669"/>
    <property type="project" value="InterPro"/>
</dbReference>
<feature type="domain" description="Winged helix-turn-helix" evidence="2">
    <location>
        <begin position="172"/>
        <end position="232"/>
    </location>
</feature>
<organism evidence="3 4">
    <name type="scientific">Nezara viridula</name>
    <name type="common">Southern green stink bug</name>
    <name type="synonym">Cimex viridulus</name>
    <dbReference type="NCBI Taxonomy" id="85310"/>
    <lineage>
        <taxon>Eukaryota</taxon>
        <taxon>Metazoa</taxon>
        <taxon>Ecdysozoa</taxon>
        <taxon>Arthropoda</taxon>
        <taxon>Hexapoda</taxon>
        <taxon>Insecta</taxon>
        <taxon>Pterygota</taxon>
        <taxon>Neoptera</taxon>
        <taxon>Paraneoptera</taxon>
        <taxon>Hemiptera</taxon>
        <taxon>Heteroptera</taxon>
        <taxon>Panheteroptera</taxon>
        <taxon>Pentatomomorpha</taxon>
        <taxon>Pentatomoidea</taxon>
        <taxon>Pentatomidae</taxon>
        <taxon>Pentatominae</taxon>
        <taxon>Nezara</taxon>
    </lineage>
</organism>
<evidence type="ECO:0000313" key="3">
    <source>
        <dbReference type="EMBL" id="CAH1403455.1"/>
    </source>
</evidence>
<dbReference type="Proteomes" id="UP001152798">
    <property type="component" value="Chromosome 5"/>
</dbReference>
<dbReference type="InterPro" id="IPR055121">
    <property type="entry name" value="HTH_69"/>
</dbReference>
<evidence type="ECO:0000256" key="1">
    <source>
        <dbReference type="SAM" id="MobiDB-lite"/>
    </source>
</evidence>
<dbReference type="PANTHER" id="PTHR47705">
    <property type="entry name" value="AGAP000321-PA"/>
    <property type="match status" value="1"/>
</dbReference>
<feature type="region of interest" description="Disordered" evidence="1">
    <location>
        <begin position="494"/>
        <end position="513"/>
    </location>
</feature>
<dbReference type="EMBL" id="OV725081">
    <property type="protein sequence ID" value="CAH1403455.1"/>
    <property type="molecule type" value="Genomic_DNA"/>
</dbReference>
<dbReference type="GO" id="GO:0003824">
    <property type="term" value="F:catalytic activity"/>
    <property type="evidence" value="ECO:0007669"/>
    <property type="project" value="InterPro"/>
</dbReference>
<name>A0A9P0HJ01_NEZVI</name>
<gene>
    <name evidence="3" type="ORF">NEZAVI_LOCUS12064</name>
</gene>